<dbReference type="InterPro" id="IPR036527">
    <property type="entry name" value="SCP2_sterol-bd_dom_sf"/>
</dbReference>
<keyword evidence="2" id="KW-0413">Isomerase</keyword>
<evidence type="ECO:0000313" key="2">
    <source>
        <dbReference type="EMBL" id="MBB4686379.1"/>
    </source>
</evidence>
<dbReference type="SUPFAM" id="SSF55718">
    <property type="entry name" value="SCP-like"/>
    <property type="match status" value="1"/>
</dbReference>
<gene>
    <name evidence="2" type="ORF">BJY18_003864</name>
</gene>
<dbReference type="InterPro" id="IPR034660">
    <property type="entry name" value="DinB/YfiT-like"/>
</dbReference>
<dbReference type="NCBIfam" id="TIGR03083">
    <property type="entry name" value="maleylpyruvate isomerase family mycothiol-dependent enzyme"/>
    <property type="match status" value="1"/>
</dbReference>
<dbReference type="AlphaFoldDB" id="A0A840IXZ4"/>
<dbReference type="SUPFAM" id="SSF109854">
    <property type="entry name" value="DinB/YfiT-like putative metalloenzymes"/>
    <property type="match status" value="1"/>
</dbReference>
<organism evidence="2 3">
    <name type="scientific">Amycolatopsis jiangsuensis</name>
    <dbReference type="NCBI Taxonomy" id="1181879"/>
    <lineage>
        <taxon>Bacteria</taxon>
        <taxon>Bacillati</taxon>
        <taxon>Actinomycetota</taxon>
        <taxon>Actinomycetes</taxon>
        <taxon>Pseudonocardiales</taxon>
        <taxon>Pseudonocardiaceae</taxon>
        <taxon>Amycolatopsis</taxon>
    </lineage>
</organism>
<sequence length="229" mass="24140">MNATAVDRIRELHEEWERVARDLPAEAFGAPSALPGWTRAHLLTHLARNADGLGNLLTWAETGVEHPMYGPGTARDDDIEAGARRGGEEIVADVVTSGRALLDQAVRLPAQAWSAPVRARLGQPITGADVLTMRLAETTIHLADLAAGHDLAAAVALLGDHLDDVVANLIRMCPRPLPSFRLGDGVRTWTVGEGGDLVTGTPATVLAWLTGRGDGAELSGPVPELASLI</sequence>
<evidence type="ECO:0000259" key="1">
    <source>
        <dbReference type="Pfam" id="PF11716"/>
    </source>
</evidence>
<evidence type="ECO:0000313" key="3">
    <source>
        <dbReference type="Proteomes" id="UP000581769"/>
    </source>
</evidence>
<dbReference type="GO" id="GO:0046872">
    <property type="term" value="F:metal ion binding"/>
    <property type="evidence" value="ECO:0007669"/>
    <property type="project" value="InterPro"/>
</dbReference>
<dbReference type="Pfam" id="PF11716">
    <property type="entry name" value="MDMPI_N"/>
    <property type="match status" value="1"/>
</dbReference>
<comment type="caution">
    <text evidence="2">The sequence shown here is derived from an EMBL/GenBank/DDBJ whole genome shotgun (WGS) entry which is preliminary data.</text>
</comment>
<dbReference type="InterPro" id="IPR017517">
    <property type="entry name" value="Maleyloyr_isom"/>
</dbReference>
<dbReference type="EMBL" id="JACHMG010000001">
    <property type="protein sequence ID" value="MBB4686379.1"/>
    <property type="molecule type" value="Genomic_DNA"/>
</dbReference>
<dbReference type="Gene3D" id="1.20.120.450">
    <property type="entry name" value="dinb family like domain"/>
    <property type="match status" value="1"/>
</dbReference>
<feature type="domain" description="Mycothiol-dependent maleylpyruvate isomerase metal-binding" evidence="1">
    <location>
        <begin position="10"/>
        <end position="146"/>
    </location>
</feature>
<dbReference type="GO" id="GO:0050077">
    <property type="term" value="F:maleylpyruvate isomerase activity"/>
    <property type="evidence" value="ECO:0007669"/>
    <property type="project" value="UniProtKB-EC"/>
</dbReference>
<name>A0A840IXZ4_9PSEU</name>
<accession>A0A840IXZ4</accession>
<dbReference type="RefSeq" id="WP_184781259.1">
    <property type="nucleotide sequence ID" value="NZ_JACHMG010000001.1"/>
</dbReference>
<proteinExistence type="predicted"/>
<reference evidence="2 3" key="1">
    <citation type="submission" date="2020-08" db="EMBL/GenBank/DDBJ databases">
        <title>Sequencing the genomes of 1000 actinobacteria strains.</title>
        <authorList>
            <person name="Klenk H.-P."/>
        </authorList>
    </citation>
    <scope>NUCLEOTIDE SEQUENCE [LARGE SCALE GENOMIC DNA]</scope>
    <source>
        <strain evidence="2 3">DSM 45859</strain>
    </source>
</reference>
<dbReference type="EC" id="5.2.1.4" evidence="2"/>
<dbReference type="InterPro" id="IPR024344">
    <property type="entry name" value="MDMPI_metal-binding"/>
</dbReference>
<keyword evidence="3" id="KW-1185">Reference proteome</keyword>
<dbReference type="Proteomes" id="UP000581769">
    <property type="component" value="Unassembled WGS sequence"/>
</dbReference>
<protein>
    <submittedName>
        <fullName evidence="2">Maleylpyruvate isomerase</fullName>
        <ecNumber evidence="2">5.2.1.4</ecNumber>
    </submittedName>
</protein>
<keyword evidence="2" id="KW-0670">Pyruvate</keyword>